<dbReference type="AlphaFoldDB" id="I3SYR0"/>
<accession>I3SYR0</accession>
<evidence type="ECO:0000313" key="1">
    <source>
        <dbReference type="EMBL" id="AFK45402.1"/>
    </source>
</evidence>
<sequence>MKLVLILRSSSSCCVSFVMGEKYTEREREAAIANALLEIK</sequence>
<dbReference type="EMBL" id="BT145608">
    <property type="protein sequence ID" value="AFK45402.1"/>
    <property type="molecule type" value="mRNA"/>
</dbReference>
<name>I3SYR0_MEDTR</name>
<proteinExistence type="evidence at transcript level"/>
<protein>
    <submittedName>
        <fullName evidence="1">Uncharacterized protein</fullName>
    </submittedName>
</protein>
<organism evidence="1">
    <name type="scientific">Medicago truncatula</name>
    <name type="common">Barrel medic</name>
    <name type="synonym">Medicago tribuloides</name>
    <dbReference type="NCBI Taxonomy" id="3880"/>
    <lineage>
        <taxon>Eukaryota</taxon>
        <taxon>Viridiplantae</taxon>
        <taxon>Streptophyta</taxon>
        <taxon>Embryophyta</taxon>
        <taxon>Tracheophyta</taxon>
        <taxon>Spermatophyta</taxon>
        <taxon>Magnoliopsida</taxon>
        <taxon>eudicotyledons</taxon>
        <taxon>Gunneridae</taxon>
        <taxon>Pentapetalae</taxon>
        <taxon>rosids</taxon>
        <taxon>fabids</taxon>
        <taxon>Fabales</taxon>
        <taxon>Fabaceae</taxon>
        <taxon>Papilionoideae</taxon>
        <taxon>50 kb inversion clade</taxon>
        <taxon>NPAAA clade</taxon>
        <taxon>Hologalegina</taxon>
        <taxon>IRL clade</taxon>
        <taxon>Trifolieae</taxon>
        <taxon>Medicago</taxon>
    </lineage>
</organism>
<reference evidence="1" key="1">
    <citation type="submission" date="2012-05" db="EMBL/GenBank/DDBJ databases">
        <authorList>
            <person name="Krishnakumar V."/>
            <person name="Cheung F."/>
            <person name="Xiao Y."/>
            <person name="Chan A."/>
            <person name="Moskal W.A."/>
            <person name="Town C.D."/>
        </authorList>
    </citation>
    <scope>NUCLEOTIDE SEQUENCE</scope>
</reference>